<proteinExistence type="predicted"/>
<reference evidence="1 2" key="2">
    <citation type="submission" date="2007-09" db="EMBL/GenBank/DDBJ databases">
        <authorList>
            <person name="Fulton L."/>
            <person name="Clifton S."/>
            <person name="Fulton B."/>
            <person name="Xu J."/>
            <person name="Minx P."/>
            <person name="Pepin K.H."/>
            <person name="Johnson M."/>
            <person name="Thiruvilangam P."/>
            <person name="Bhonagiri V."/>
            <person name="Nash W.E."/>
            <person name="Mardis E.R."/>
            <person name="Wilson R.K."/>
        </authorList>
    </citation>
    <scope>NUCLEOTIDE SEQUENCE [LARGE SCALE GENOMIC DNA]</scope>
    <source>
        <strain evidence="1 2">DSM 3991</strain>
    </source>
</reference>
<reference evidence="1 2" key="1">
    <citation type="submission" date="2007-09" db="EMBL/GenBank/DDBJ databases">
        <title>Draft genome sequence of Eubacterium dolichum (DSM 3991).</title>
        <authorList>
            <person name="Sudarsanam P."/>
            <person name="Ley R."/>
            <person name="Guruge J."/>
            <person name="Turnbaugh P.J."/>
            <person name="Mahowald M."/>
            <person name="Liep D."/>
            <person name="Gordon J."/>
        </authorList>
    </citation>
    <scope>NUCLEOTIDE SEQUENCE [LARGE SCALE GENOMIC DNA]</scope>
    <source>
        <strain evidence="1 2">DSM 3991</strain>
    </source>
</reference>
<comment type="caution">
    <text evidence="1">The sequence shown here is derived from an EMBL/GenBank/DDBJ whole genome shotgun (WGS) entry which is preliminary data.</text>
</comment>
<dbReference type="HOGENOM" id="CLU_3135764_0_0_9"/>
<protein>
    <submittedName>
        <fullName evidence="1">Uncharacterized protein</fullName>
    </submittedName>
</protein>
<dbReference type="Proteomes" id="UP000004090">
    <property type="component" value="Unassembled WGS sequence"/>
</dbReference>
<dbReference type="STRING" id="428127.EUBDOL_02215"/>
<gene>
    <name evidence="1" type="ORF">EUBDOL_02215</name>
</gene>
<accession>A8RFD8</accession>
<evidence type="ECO:0000313" key="1">
    <source>
        <dbReference type="EMBL" id="EDP10201.1"/>
    </source>
</evidence>
<evidence type="ECO:0000313" key="2">
    <source>
        <dbReference type="Proteomes" id="UP000004090"/>
    </source>
</evidence>
<organism evidence="1 2">
    <name type="scientific">Amedibacillus dolichus DSM 3991</name>
    <dbReference type="NCBI Taxonomy" id="428127"/>
    <lineage>
        <taxon>Bacteria</taxon>
        <taxon>Bacillati</taxon>
        <taxon>Bacillota</taxon>
        <taxon>Erysipelotrichia</taxon>
        <taxon>Erysipelotrichales</taxon>
        <taxon>Erysipelotrichaceae</taxon>
        <taxon>Amedibacillus</taxon>
    </lineage>
</organism>
<dbReference type="EMBL" id="ABAW02000025">
    <property type="protein sequence ID" value="EDP10201.1"/>
    <property type="molecule type" value="Genomic_DNA"/>
</dbReference>
<dbReference type="AlphaFoldDB" id="A8RFD8"/>
<sequence>MFYEIDHIIEFYCKQMIEVLEIAMKKKRLNKLGVYELYKEIYLLYSIIV</sequence>
<name>A8RFD8_9FIRM</name>